<name>A0A0F6YFW7_9BACT</name>
<keyword evidence="2" id="KW-1185">Reference proteome</keyword>
<evidence type="ECO:0000313" key="2">
    <source>
        <dbReference type="Proteomes" id="UP000034883"/>
    </source>
</evidence>
<dbReference type="KEGG" id="samy:DB32_001265"/>
<organism evidence="1 2">
    <name type="scientific">Sandaracinus amylolyticus</name>
    <dbReference type="NCBI Taxonomy" id="927083"/>
    <lineage>
        <taxon>Bacteria</taxon>
        <taxon>Pseudomonadati</taxon>
        <taxon>Myxococcota</taxon>
        <taxon>Polyangia</taxon>
        <taxon>Polyangiales</taxon>
        <taxon>Sandaracinaceae</taxon>
        <taxon>Sandaracinus</taxon>
    </lineage>
</organism>
<dbReference type="InterPro" id="IPR052918">
    <property type="entry name" value="Motility_Chemotaxis_Reg"/>
</dbReference>
<dbReference type="STRING" id="927083.DB32_001265"/>
<dbReference type="PANTHER" id="PTHR35580:SF1">
    <property type="entry name" value="PHYTASE-LIKE DOMAIN-CONTAINING PROTEIN"/>
    <property type="match status" value="1"/>
</dbReference>
<reference evidence="1 2" key="1">
    <citation type="submission" date="2015-03" db="EMBL/GenBank/DDBJ databases">
        <title>Genome assembly of Sandaracinus amylolyticus DSM 53668.</title>
        <authorList>
            <person name="Sharma G."/>
            <person name="Subramanian S."/>
        </authorList>
    </citation>
    <scope>NUCLEOTIDE SEQUENCE [LARGE SCALE GENOMIC DNA]</scope>
    <source>
        <strain evidence="1 2">DSM 53668</strain>
    </source>
</reference>
<dbReference type="EMBL" id="CP011125">
    <property type="protein sequence ID" value="AKF04116.1"/>
    <property type="molecule type" value="Genomic_DNA"/>
</dbReference>
<protein>
    <recommendedName>
        <fullName evidence="3">Cell surface protein</fullName>
    </recommendedName>
</protein>
<proteinExistence type="predicted"/>
<dbReference type="Proteomes" id="UP000034883">
    <property type="component" value="Chromosome"/>
</dbReference>
<dbReference type="AlphaFoldDB" id="A0A0F6YFW7"/>
<evidence type="ECO:0008006" key="3">
    <source>
        <dbReference type="Google" id="ProtNLM"/>
    </source>
</evidence>
<gene>
    <name evidence="1" type="ORF">DB32_001265</name>
</gene>
<evidence type="ECO:0000313" key="1">
    <source>
        <dbReference type="EMBL" id="AKF04116.1"/>
    </source>
</evidence>
<sequence>MVSDRTSCGGCDVTCAADEGCTAGSCRRPRIADSLFVGATGAAFGKSLGLDAAGNVYVGGFFDGGSSAGGTIDAGGVSRPARGTRRRNAFVVKRSADGSVAWIATLGSDTTDVMIHGGATDQTGTTYLVGNSAATSVTDGTRTFPALGGGFAWVVAPDGSTRDLWDLDFVATRLDAAAVSSDGNVAMVGTMNGGATGTDASLSMLYATGGYRIRAPDLLATNGRESADSVAIAGDRLFVLGRYNAEPGWIEGTPGNGTLDQVFLAAIDFAGNRLWGIGFGAANVADRAIAVSADDDRVYVTIASAGPIDFGGGAIWAGAPSVFLGAFDHDGAYQFSSRFDLAGDTANGSVRVDERGGLWITGMTTQRTDLGGGLLPWTGQADAVVLALDSGRNYVWGRSIGGFGDEDAQRVQPLSDGSAWVLGSFFDSVDFDGDIRNPTNGTGDLFVVRLAP</sequence>
<accession>A0A0F6YFW7</accession>
<dbReference type="PANTHER" id="PTHR35580">
    <property type="entry name" value="CELL SURFACE GLYCOPROTEIN (S-LAYER PROTEIN)-LIKE PROTEIN"/>
    <property type="match status" value="1"/>
</dbReference>